<dbReference type="PROSITE" id="PS51352">
    <property type="entry name" value="THIOREDOXIN_2"/>
    <property type="match status" value="2"/>
</dbReference>
<dbReference type="InterPro" id="IPR013766">
    <property type="entry name" value="Thioredoxin_domain"/>
</dbReference>
<dbReference type="Pfam" id="PF13905">
    <property type="entry name" value="Thioredoxin_8"/>
    <property type="match status" value="2"/>
</dbReference>
<dbReference type="CDD" id="cd03009">
    <property type="entry name" value="TryX_like_TryX_NRX"/>
    <property type="match status" value="1"/>
</dbReference>
<dbReference type="InterPro" id="IPR036249">
    <property type="entry name" value="Thioredoxin-like_sf"/>
</dbReference>
<dbReference type="GO" id="GO:0030178">
    <property type="term" value="P:negative regulation of Wnt signaling pathway"/>
    <property type="evidence" value="ECO:0007669"/>
    <property type="project" value="TreeGrafter"/>
</dbReference>
<gene>
    <name evidence="2" type="ORF">HYH03_001305</name>
</gene>
<dbReference type="CDD" id="cd02964">
    <property type="entry name" value="TryX_like_family"/>
    <property type="match status" value="1"/>
</dbReference>
<protein>
    <recommendedName>
        <fullName evidence="1">Thioredoxin domain-containing protein</fullName>
    </recommendedName>
</protein>
<dbReference type="PANTHER" id="PTHR46472:SF1">
    <property type="entry name" value="NUCLEOREDOXIN"/>
    <property type="match status" value="1"/>
</dbReference>
<name>A0A835YG06_9CHLO</name>
<dbReference type="Gene3D" id="3.40.30.10">
    <property type="entry name" value="Glutaredoxin"/>
    <property type="match status" value="2"/>
</dbReference>
<sequence length="478" mass="51647">MVDGKPDDVICEGDVCRRVTPEEAAAHAAKAGAPEPGEADGVPKVFQLLGPTLLGKEGAEVPLSSVTGPGKVLGLYFSAHWCPPCQHFTPELARIYERFRAFHARKEDWSVVFVSSDRDEDSFKHYFENMPWLALPFAKREAKMELSALYKVRGIPTLIILDGETGELITADGRDAVVEDDECAGFPWKPRSFEEIMAGASLQDPAPADPRPVPALERIKGKVTLLYFSASWCPPCRRFTPKLVETYKALKAAGKDFEAVLVSADREAGAATEYHSHMAWPMIPYDDRKTASELNTRFGVEGIPTLVVLDEAGQVITTEGAAAVMADPTGARFPWRPQPLEALSPYTAPRINNAAVLLLVVDEEDQAKAEEAATAALGPVATATKAAPGGDDWAFLYARRGDEMCQSVLHFCGLVKDPKAEPPAGSRLLLLDVPGSQTVWDLTAAGYEATEAGCAKAVADRKAKKLGPGKKLGEDDDE</sequence>
<dbReference type="InterPro" id="IPR045870">
    <property type="entry name" value="TryX_NRX_thioredoxin_dom"/>
</dbReference>
<dbReference type="InterPro" id="IPR017937">
    <property type="entry name" value="Thioredoxin_CS"/>
</dbReference>
<evidence type="ECO:0000313" key="3">
    <source>
        <dbReference type="Proteomes" id="UP000612055"/>
    </source>
</evidence>
<dbReference type="AlphaFoldDB" id="A0A835YG06"/>
<feature type="domain" description="Thioredoxin" evidence="1">
    <location>
        <begin position="160"/>
        <end position="348"/>
    </location>
</feature>
<dbReference type="PANTHER" id="PTHR46472">
    <property type="entry name" value="NUCLEOREDOXIN"/>
    <property type="match status" value="1"/>
</dbReference>
<reference evidence="2" key="1">
    <citation type="journal article" date="2020" name="bioRxiv">
        <title>Comparative genomics of Chlamydomonas.</title>
        <authorList>
            <person name="Craig R.J."/>
            <person name="Hasan A.R."/>
            <person name="Ness R.W."/>
            <person name="Keightley P.D."/>
        </authorList>
    </citation>
    <scope>NUCLEOTIDE SEQUENCE</scope>
    <source>
        <strain evidence="2">CCAP 11/70</strain>
    </source>
</reference>
<comment type="caution">
    <text evidence="2">The sequence shown here is derived from an EMBL/GenBank/DDBJ whole genome shotgun (WGS) entry which is preliminary data.</text>
</comment>
<dbReference type="Proteomes" id="UP000612055">
    <property type="component" value="Unassembled WGS sequence"/>
</dbReference>
<dbReference type="SUPFAM" id="SSF52833">
    <property type="entry name" value="Thioredoxin-like"/>
    <property type="match status" value="2"/>
</dbReference>
<dbReference type="EMBL" id="JAEHOE010000003">
    <property type="protein sequence ID" value="KAG2500528.1"/>
    <property type="molecule type" value="Genomic_DNA"/>
</dbReference>
<dbReference type="InterPro" id="IPR012336">
    <property type="entry name" value="Thioredoxin-like_fold"/>
</dbReference>
<evidence type="ECO:0000259" key="1">
    <source>
        <dbReference type="PROSITE" id="PS51352"/>
    </source>
</evidence>
<feature type="domain" description="Thioredoxin" evidence="1">
    <location>
        <begin position="52"/>
        <end position="159"/>
    </location>
</feature>
<dbReference type="PROSITE" id="PS00194">
    <property type="entry name" value="THIOREDOXIN_1"/>
    <property type="match status" value="1"/>
</dbReference>
<dbReference type="GO" id="GO:0005634">
    <property type="term" value="C:nucleus"/>
    <property type="evidence" value="ECO:0007669"/>
    <property type="project" value="TreeGrafter"/>
</dbReference>
<evidence type="ECO:0000313" key="2">
    <source>
        <dbReference type="EMBL" id="KAG2500528.1"/>
    </source>
</evidence>
<accession>A0A835YG06</accession>
<dbReference type="OrthoDB" id="526128at2759"/>
<proteinExistence type="predicted"/>
<organism evidence="2 3">
    <name type="scientific">Edaphochlamys debaryana</name>
    <dbReference type="NCBI Taxonomy" id="47281"/>
    <lineage>
        <taxon>Eukaryota</taxon>
        <taxon>Viridiplantae</taxon>
        <taxon>Chlorophyta</taxon>
        <taxon>core chlorophytes</taxon>
        <taxon>Chlorophyceae</taxon>
        <taxon>CS clade</taxon>
        <taxon>Chlamydomonadales</taxon>
        <taxon>Chlamydomonadales incertae sedis</taxon>
        <taxon>Edaphochlamys</taxon>
    </lineage>
</organism>
<keyword evidence="3" id="KW-1185">Reference proteome</keyword>
<dbReference type="GO" id="GO:0004791">
    <property type="term" value="F:thioredoxin-disulfide reductase (NADPH) activity"/>
    <property type="evidence" value="ECO:0007669"/>
    <property type="project" value="InterPro"/>
</dbReference>
<dbReference type="GO" id="GO:0031397">
    <property type="term" value="P:negative regulation of protein ubiquitination"/>
    <property type="evidence" value="ECO:0007669"/>
    <property type="project" value="TreeGrafter"/>
</dbReference>